<dbReference type="PANTHER" id="PTHR42711">
    <property type="entry name" value="ABC TRANSPORTER ATP-BINDING PROTEIN"/>
    <property type="match status" value="1"/>
</dbReference>
<dbReference type="PROSITE" id="PS50893">
    <property type="entry name" value="ABC_TRANSPORTER_2"/>
    <property type="match status" value="1"/>
</dbReference>
<dbReference type="InterPro" id="IPR017871">
    <property type="entry name" value="ABC_transporter-like_CS"/>
</dbReference>
<dbReference type="GO" id="GO:0005524">
    <property type="term" value="F:ATP binding"/>
    <property type="evidence" value="ECO:0007669"/>
    <property type="project" value="UniProtKB-KW"/>
</dbReference>
<evidence type="ECO:0000313" key="6">
    <source>
        <dbReference type="EMBL" id="BCO05494.1"/>
    </source>
</evidence>
<dbReference type="Pfam" id="PF00005">
    <property type="entry name" value="ABC_tran"/>
    <property type="match status" value="1"/>
</dbReference>
<comment type="similarity">
    <text evidence="1">Belongs to the ABC transporter superfamily.</text>
</comment>
<proteinExistence type="inferred from homology"/>
<accession>A0AAD1JZF5</accession>
<evidence type="ECO:0000256" key="2">
    <source>
        <dbReference type="ARBA" id="ARBA00022448"/>
    </source>
</evidence>
<dbReference type="GO" id="GO:0016887">
    <property type="term" value="F:ATP hydrolysis activity"/>
    <property type="evidence" value="ECO:0007669"/>
    <property type="project" value="InterPro"/>
</dbReference>
<protein>
    <submittedName>
        <fullName evidence="6">ABC transporter ATP-binding protein</fullName>
    </submittedName>
</protein>
<evidence type="ECO:0000256" key="1">
    <source>
        <dbReference type="ARBA" id="ARBA00005417"/>
    </source>
</evidence>
<dbReference type="PANTHER" id="PTHR42711:SF5">
    <property type="entry name" value="ABC TRANSPORTER ATP-BINDING PROTEIN NATA"/>
    <property type="match status" value="1"/>
</dbReference>
<keyword evidence="3" id="KW-0547">Nucleotide-binding</keyword>
<sequence>MAKIVEVSGLQKNFGKFQALKNVSFEVNSGEVLGYIGPNGAGKSTNIRILLGIIKATKGKAQIFGKEVWQDSIEIHKKIAYVPGDVYLWPNLSGGETIDLFLKLHGQINKEKRDELIKKFDLNPKKKVRSYSKGNRQKIALIAALATEAELYIFDEPTSGLDPLMEAIFQKEVEKLKTAGKAIILSSHILSEVEKLADRVAVIRKGEIVETGSLEDLRHLTRYQYKVITEEVPHDLEKLASVHDLQIIDREASFQADSDSIDEILKTLLQYEYINLNQLLQRLKTSLCVITSKGEAYKTGVLFRALLKRDWLKLLFWILGMLAFAASGAGKWKSPQIQLRQIVFIQCLSKIQQ</sequence>
<dbReference type="Proteomes" id="UP000595253">
    <property type="component" value="Chromosome"/>
</dbReference>
<dbReference type="Gene3D" id="3.40.50.300">
    <property type="entry name" value="P-loop containing nucleotide triphosphate hydrolases"/>
    <property type="match status" value="1"/>
</dbReference>
<dbReference type="SUPFAM" id="SSF52540">
    <property type="entry name" value="P-loop containing nucleoside triphosphate hydrolases"/>
    <property type="match status" value="1"/>
</dbReference>
<gene>
    <name evidence="6" type="primary">yjjC</name>
    <name evidence="6" type="ORF">LLC_07340</name>
</gene>
<dbReference type="SMART" id="SM00382">
    <property type="entry name" value="AAA"/>
    <property type="match status" value="1"/>
</dbReference>
<dbReference type="InterPro" id="IPR050763">
    <property type="entry name" value="ABC_transporter_ATP-binding"/>
</dbReference>
<keyword evidence="4 6" id="KW-0067">ATP-binding</keyword>
<feature type="domain" description="ABC transporter" evidence="5">
    <location>
        <begin position="5"/>
        <end position="230"/>
    </location>
</feature>
<dbReference type="PROSITE" id="PS00211">
    <property type="entry name" value="ABC_TRANSPORTER_1"/>
    <property type="match status" value="1"/>
</dbReference>
<dbReference type="InterPro" id="IPR003439">
    <property type="entry name" value="ABC_transporter-like_ATP-bd"/>
</dbReference>
<dbReference type="EMBL" id="AP024222">
    <property type="protein sequence ID" value="BCO05494.1"/>
    <property type="molecule type" value="Genomic_DNA"/>
</dbReference>
<evidence type="ECO:0000256" key="3">
    <source>
        <dbReference type="ARBA" id="ARBA00022741"/>
    </source>
</evidence>
<dbReference type="InterPro" id="IPR027417">
    <property type="entry name" value="P-loop_NTPase"/>
</dbReference>
<name>A0AAD1JZF5_LACLC</name>
<dbReference type="AlphaFoldDB" id="A0AAD1JZF5"/>
<keyword evidence="2" id="KW-0813">Transport</keyword>
<organism evidence="6 7">
    <name type="scientific">Lactococcus lactis subsp. cremoris</name>
    <name type="common">Streptococcus cremoris</name>
    <dbReference type="NCBI Taxonomy" id="1359"/>
    <lineage>
        <taxon>Bacteria</taxon>
        <taxon>Bacillati</taxon>
        <taxon>Bacillota</taxon>
        <taxon>Bacilli</taxon>
        <taxon>Lactobacillales</taxon>
        <taxon>Streptococcaceae</taxon>
        <taxon>Lactococcus</taxon>
    </lineage>
</organism>
<evidence type="ECO:0000313" key="7">
    <source>
        <dbReference type="Proteomes" id="UP000595253"/>
    </source>
</evidence>
<evidence type="ECO:0000256" key="4">
    <source>
        <dbReference type="ARBA" id="ARBA00022840"/>
    </source>
</evidence>
<dbReference type="CDD" id="cd03230">
    <property type="entry name" value="ABC_DR_subfamily_A"/>
    <property type="match status" value="1"/>
</dbReference>
<dbReference type="InterPro" id="IPR003593">
    <property type="entry name" value="AAA+_ATPase"/>
</dbReference>
<reference evidence="6 7" key="1">
    <citation type="submission" date="2020-12" db="EMBL/GenBank/DDBJ databases">
        <title>Complete genome sequence of lactococcus lactis subsp. cremoris strain EPSC and strain G3-2.</title>
        <authorList>
            <person name="Kita K."/>
            <person name="Ishikawa S."/>
        </authorList>
    </citation>
    <scope>NUCLEOTIDE SEQUENCE [LARGE SCALE GENOMIC DNA]</scope>
    <source>
        <strain evidence="6 7">EPSC</strain>
    </source>
</reference>
<evidence type="ECO:0000259" key="5">
    <source>
        <dbReference type="PROSITE" id="PS50893"/>
    </source>
</evidence>